<gene>
    <name evidence="1" type="primary">thiS</name>
    <name evidence="1" type="ORF">ACFQPB_16525</name>
</gene>
<keyword evidence="2" id="KW-1185">Reference proteome</keyword>
<dbReference type="CDD" id="cd00565">
    <property type="entry name" value="Ubl_ThiS"/>
    <property type="match status" value="1"/>
</dbReference>
<dbReference type="InterPro" id="IPR010035">
    <property type="entry name" value="Thi_S"/>
</dbReference>
<dbReference type="Pfam" id="PF02597">
    <property type="entry name" value="ThiS"/>
    <property type="match status" value="1"/>
</dbReference>
<dbReference type="EMBL" id="JBHTCA010000015">
    <property type="protein sequence ID" value="MFC7410473.1"/>
    <property type="molecule type" value="Genomic_DNA"/>
</dbReference>
<reference evidence="2" key="1">
    <citation type="journal article" date="2019" name="Int. J. Syst. Evol. Microbiol.">
        <title>The Global Catalogue of Microorganisms (GCM) 10K type strain sequencing project: providing services to taxonomists for standard genome sequencing and annotation.</title>
        <authorList>
            <consortium name="The Broad Institute Genomics Platform"/>
            <consortium name="The Broad Institute Genome Sequencing Center for Infectious Disease"/>
            <person name="Wu L."/>
            <person name="Ma J."/>
        </authorList>
    </citation>
    <scope>NUCLEOTIDE SEQUENCE [LARGE SCALE GENOMIC DNA]</scope>
    <source>
        <strain evidence="2">CGMCC 1.12371</strain>
    </source>
</reference>
<proteinExistence type="predicted"/>
<dbReference type="InterPro" id="IPR012675">
    <property type="entry name" value="Beta-grasp_dom_sf"/>
</dbReference>
<evidence type="ECO:0000313" key="1">
    <source>
        <dbReference type="EMBL" id="MFC7410473.1"/>
    </source>
</evidence>
<dbReference type="SUPFAM" id="SSF54285">
    <property type="entry name" value="MoaD/ThiS"/>
    <property type="match status" value="1"/>
</dbReference>
<organism evidence="1 2">
    <name type="scientific">Hydrogenophaga atypica</name>
    <dbReference type="NCBI Taxonomy" id="249409"/>
    <lineage>
        <taxon>Bacteria</taxon>
        <taxon>Pseudomonadati</taxon>
        <taxon>Pseudomonadota</taxon>
        <taxon>Betaproteobacteria</taxon>
        <taxon>Burkholderiales</taxon>
        <taxon>Comamonadaceae</taxon>
        <taxon>Hydrogenophaga</taxon>
    </lineage>
</organism>
<dbReference type="PANTHER" id="PTHR34472:SF1">
    <property type="entry name" value="SULFUR CARRIER PROTEIN THIS"/>
    <property type="match status" value="1"/>
</dbReference>
<dbReference type="RefSeq" id="WP_382225607.1">
    <property type="nucleotide sequence ID" value="NZ_JBHTCA010000015.1"/>
</dbReference>
<evidence type="ECO:0000313" key="2">
    <source>
        <dbReference type="Proteomes" id="UP001596501"/>
    </source>
</evidence>
<protein>
    <submittedName>
        <fullName evidence="1">Sulfur carrier protein ThiS</fullName>
    </submittedName>
</protein>
<dbReference type="Gene3D" id="3.10.20.30">
    <property type="match status" value="1"/>
</dbReference>
<dbReference type="PANTHER" id="PTHR34472">
    <property type="entry name" value="SULFUR CARRIER PROTEIN THIS"/>
    <property type="match status" value="1"/>
</dbReference>
<name>A0ABW2QPI0_9BURK</name>
<dbReference type="InterPro" id="IPR003749">
    <property type="entry name" value="ThiS/MoaD-like"/>
</dbReference>
<comment type="caution">
    <text evidence="1">The sequence shown here is derived from an EMBL/GenBank/DDBJ whole genome shotgun (WGS) entry which is preliminary data.</text>
</comment>
<sequence>MSDTLHLNDQHLPCPHGLTVAELLRQQGLDGAALATAVNGHFVPRVQREHHTLQAGDQVLTFQTIVGG</sequence>
<accession>A0ABW2QPI0</accession>
<dbReference type="Proteomes" id="UP001596501">
    <property type="component" value="Unassembled WGS sequence"/>
</dbReference>
<dbReference type="NCBIfam" id="TIGR01683">
    <property type="entry name" value="thiS"/>
    <property type="match status" value="1"/>
</dbReference>
<dbReference type="InterPro" id="IPR016155">
    <property type="entry name" value="Mopterin_synth/thiamin_S_b"/>
</dbReference>